<dbReference type="Proteomes" id="UP000422108">
    <property type="component" value="Chromosome"/>
</dbReference>
<proteinExistence type="predicted"/>
<evidence type="ECO:0008006" key="3">
    <source>
        <dbReference type="Google" id="ProtNLM"/>
    </source>
</evidence>
<reference evidence="1 2" key="1">
    <citation type="submission" date="2019-11" db="EMBL/GenBank/DDBJ databases">
        <title>Comparative genomics of hydrocarbon-degrading Desulfosarcina strains.</title>
        <authorList>
            <person name="Watanabe M."/>
            <person name="Kojima H."/>
            <person name="Fukui M."/>
        </authorList>
    </citation>
    <scope>NUCLEOTIDE SEQUENCE [LARGE SCALE GENOMIC DNA]</scope>
    <source>
        <strain evidence="2">oXyS1</strain>
    </source>
</reference>
<name>A0A5K8A7V0_9BACT</name>
<evidence type="ECO:0000313" key="2">
    <source>
        <dbReference type="Proteomes" id="UP000422108"/>
    </source>
</evidence>
<organism evidence="1 2">
    <name type="scientific">Desulfosarcina ovata subsp. ovata</name>
    <dbReference type="NCBI Taxonomy" id="2752305"/>
    <lineage>
        <taxon>Bacteria</taxon>
        <taxon>Pseudomonadati</taxon>
        <taxon>Thermodesulfobacteriota</taxon>
        <taxon>Desulfobacteria</taxon>
        <taxon>Desulfobacterales</taxon>
        <taxon>Desulfosarcinaceae</taxon>
        <taxon>Desulfosarcina</taxon>
    </lineage>
</organism>
<dbReference type="EMBL" id="AP021879">
    <property type="protein sequence ID" value="BBO88723.1"/>
    <property type="molecule type" value="Genomic_DNA"/>
</dbReference>
<keyword evidence="2" id="KW-1185">Reference proteome</keyword>
<dbReference type="AlphaFoldDB" id="A0A5K8A7V0"/>
<accession>A0A5K8A7V0</accession>
<evidence type="ECO:0000313" key="1">
    <source>
        <dbReference type="EMBL" id="BBO88723.1"/>
    </source>
</evidence>
<gene>
    <name evidence="1" type="ORF">DSCOOX_19030</name>
</gene>
<sequence>MATKLGDIAANECWNCKECFELRPTEALQAAYVLTTAMRPASHLTPRLHNMACSAVCLQPLINVQGNLLQ</sequence>
<protein>
    <recommendedName>
        <fullName evidence="3">4Fe-4S ferredoxin-type domain-containing protein</fullName>
    </recommendedName>
</protein>